<comment type="caution">
    <text evidence="3">The sequence shown here is derived from an EMBL/GenBank/DDBJ whole genome shotgun (WGS) entry which is preliminary data.</text>
</comment>
<dbReference type="GO" id="GO:0004038">
    <property type="term" value="F:allantoinase activity"/>
    <property type="evidence" value="ECO:0007669"/>
    <property type="project" value="TreeGrafter"/>
</dbReference>
<dbReference type="Gene3D" id="3.20.20.140">
    <property type="entry name" value="Metal-dependent hydrolases"/>
    <property type="match status" value="1"/>
</dbReference>
<feature type="compositionally biased region" description="Polar residues" evidence="1">
    <location>
        <begin position="1"/>
        <end position="11"/>
    </location>
</feature>
<proteinExistence type="predicted"/>
<dbReference type="PANTHER" id="PTHR43668">
    <property type="entry name" value="ALLANTOINASE"/>
    <property type="match status" value="1"/>
</dbReference>
<dbReference type="InterPro" id="IPR006680">
    <property type="entry name" value="Amidohydro-rel"/>
</dbReference>
<evidence type="ECO:0000313" key="4">
    <source>
        <dbReference type="Proteomes" id="UP000652219"/>
    </source>
</evidence>
<evidence type="ECO:0000256" key="1">
    <source>
        <dbReference type="SAM" id="MobiDB-lite"/>
    </source>
</evidence>
<organism evidence="3 4">
    <name type="scientific">Colletotrichum sojae</name>
    <dbReference type="NCBI Taxonomy" id="2175907"/>
    <lineage>
        <taxon>Eukaryota</taxon>
        <taxon>Fungi</taxon>
        <taxon>Dikarya</taxon>
        <taxon>Ascomycota</taxon>
        <taxon>Pezizomycotina</taxon>
        <taxon>Sordariomycetes</taxon>
        <taxon>Hypocreomycetidae</taxon>
        <taxon>Glomerellales</taxon>
        <taxon>Glomerellaceae</taxon>
        <taxon>Colletotrichum</taxon>
        <taxon>Colletotrichum orchidearum species complex</taxon>
    </lineage>
</organism>
<accession>A0A8H6J1G3</accession>
<keyword evidence="4" id="KW-1185">Reference proteome</keyword>
<feature type="domain" description="Amidohydrolase-related" evidence="2">
    <location>
        <begin position="79"/>
        <end position="160"/>
    </location>
</feature>
<dbReference type="InterPro" id="IPR050138">
    <property type="entry name" value="DHOase/Allantoinase_Hydrolase"/>
</dbReference>
<dbReference type="EMBL" id="WIGN01000210">
    <property type="protein sequence ID" value="KAF6804390.1"/>
    <property type="molecule type" value="Genomic_DNA"/>
</dbReference>
<dbReference type="AlphaFoldDB" id="A0A8H6J1G3"/>
<dbReference type="GO" id="GO:0005737">
    <property type="term" value="C:cytoplasm"/>
    <property type="evidence" value="ECO:0007669"/>
    <property type="project" value="TreeGrafter"/>
</dbReference>
<gene>
    <name evidence="3" type="ORF">CSOJ01_10242</name>
</gene>
<dbReference type="Pfam" id="PF01979">
    <property type="entry name" value="Amidohydro_1"/>
    <property type="match status" value="1"/>
</dbReference>
<evidence type="ECO:0000313" key="3">
    <source>
        <dbReference type="EMBL" id="KAF6804390.1"/>
    </source>
</evidence>
<dbReference type="Proteomes" id="UP000652219">
    <property type="component" value="Unassembled WGS sequence"/>
</dbReference>
<protein>
    <submittedName>
        <fullName evidence="3">Allantoinase</fullName>
    </submittedName>
</protein>
<dbReference type="InterPro" id="IPR032466">
    <property type="entry name" value="Metal_Hydrolase"/>
</dbReference>
<dbReference type="PANTHER" id="PTHR43668:SF2">
    <property type="entry name" value="ALLANTOINASE"/>
    <property type="match status" value="1"/>
</dbReference>
<sequence length="192" mass="20970">MTPYVRQSTVPETGGPGSGEGVIKSVVSDHSPCTPDLKLTPESLPVAPHSHAGEDRDFFKAWGGVSSLGFGLSILWTGAEAHGANIEDIVRWTSTNTARQVGLEQEKGDLGLGFDGDVIVFDDEASLKVNKDTMFFRNEVTPFDGRTLKGVVEETWLRGRKIFDRKAGFDEEQGPVGRAILEPRKRRAVNMI</sequence>
<dbReference type="SUPFAM" id="SSF51338">
    <property type="entry name" value="Composite domain of metallo-dependent hydrolases"/>
    <property type="match status" value="1"/>
</dbReference>
<name>A0A8H6J1G3_9PEZI</name>
<feature type="region of interest" description="Disordered" evidence="1">
    <location>
        <begin position="1"/>
        <end position="21"/>
    </location>
</feature>
<reference evidence="3 4" key="1">
    <citation type="journal article" date="2020" name="Phytopathology">
        <title>Genome Sequence Resources of Colletotrichum truncatum, C. plurivorum, C. musicola, and C. sojae: Four Species Pathogenic to Soybean (Glycine max).</title>
        <authorList>
            <person name="Rogerio F."/>
            <person name="Boufleur T.R."/>
            <person name="Ciampi-Guillardi M."/>
            <person name="Sukno S.A."/>
            <person name="Thon M.R."/>
            <person name="Massola Junior N.S."/>
            <person name="Baroncelli R."/>
        </authorList>
    </citation>
    <scope>NUCLEOTIDE SEQUENCE [LARGE SCALE GENOMIC DNA]</scope>
    <source>
        <strain evidence="3 4">LFN0009</strain>
    </source>
</reference>
<dbReference type="SUPFAM" id="SSF51556">
    <property type="entry name" value="Metallo-dependent hydrolases"/>
    <property type="match status" value="1"/>
</dbReference>
<evidence type="ECO:0000259" key="2">
    <source>
        <dbReference type="Pfam" id="PF01979"/>
    </source>
</evidence>
<dbReference type="GO" id="GO:0006145">
    <property type="term" value="P:purine nucleobase catabolic process"/>
    <property type="evidence" value="ECO:0007669"/>
    <property type="project" value="TreeGrafter"/>
</dbReference>
<dbReference type="InterPro" id="IPR011059">
    <property type="entry name" value="Metal-dep_hydrolase_composite"/>
</dbReference>